<reference evidence="1 2" key="1">
    <citation type="journal article" date="2013" name="Genome Announc.">
        <title>Genome Sequence of the Sulfate-Reducing Bacterium Desulfotomaculum hydrothermale Lam5(T).</title>
        <authorList>
            <person name="Amin O."/>
            <person name="Fardeau M.L."/>
            <person name="Valette O."/>
            <person name="Hirschler-Rea A."/>
            <person name="Barbe V."/>
            <person name="Medigue C."/>
            <person name="Vacherie B."/>
            <person name="Ollivier B."/>
            <person name="Bertin P.N."/>
            <person name="Dolla A."/>
        </authorList>
    </citation>
    <scope>NUCLEOTIDE SEQUENCE [LARGE SCALE GENOMIC DNA]</scope>
    <source>
        <strain evidence="2">Lam5 / DSM 18033</strain>
    </source>
</reference>
<proteinExistence type="predicted"/>
<dbReference type="AlphaFoldDB" id="K8DWY4"/>
<sequence length="191" mass="22530">MAFCKERRHNEQGNKHCKAMQKSTLLQRSRFFILIFWRCDMLIAWQYLDKKAAAVEALKDYSSMQYIIEHSDEDIYEIETRMTSPHSAKITGVPGKHNPKSGEERLAACLDEIDVLKERYRRALEYMEWFKPAWEALSEEEQFILTEFFVNDVSKTEAVANIGEKLFLERAQVYRRKDKALNHLALLLYGK</sequence>
<dbReference type="STRING" id="1121428.DESHY_10050"/>
<organism evidence="1 2">
    <name type="scientific">Desulforamulus hydrothermalis Lam5 = DSM 18033</name>
    <dbReference type="NCBI Taxonomy" id="1121428"/>
    <lineage>
        <taxon>Bacteria</taxon>
        <taxon>Bacillati</taxon>
        <taxon>Bacillota</taxon>
        <taxon>Clostridia</taxon>
        <taxon>Eubacteriales</taxon>
        <taxon>Peptococcaceae</taxon>
        <taxon>Desulforamulus</taxon>
    </lineage>
</organism>
<comment type="caution">
    <text evidence="1">The sequence shown here is derived from an EMBL/GenBank/DDBJ whole genome shotgun (WGS) entry which is preliminary data.</text>
</comment>
<accession>K8DWY4</accession>
<gene>
    <name evidence="1" type="ORF">DESHY_10050</name>
</gene>
<dbReference type="eggNOG" id="ENOG5030QSJ">
    <property type="taxonomic scope" value="Bacteria"/>
</dbReference>
<evidence type="ECO:0000313" key="2">
    <source>
        <dbReference type="Proteomes" id="UP000009315"/>
    </source>
</evidence>
<dbReference type="Proteomes" id="UP000009315">
    <property type="component" value="Unassembled WGS sequence"/>
</dbReference>
<evidence type="ECO:0000313" key="1">
    <source>
        <dbReference type="EMBL" id="CCO06890.1"/>
    </source>
</evidence>
<dbReference type="EMBL" id="CAOS01000001">
    <property type="protein sequence ID" value="CCO06890.1"/>
    <property type="molecule type" value="Genomic_DNA"/>
</dbReference>
<protein>
    <submittedName>
        <fullName evidence="1">Uncharacterized protein</fullName>
    </submittedName>
</protein>
<keyword evidence="2" id="KW-1185">Reference proteome</keyword>
<name>K8DWY4_9FIRM</name>